<dbReference type="Proteomes" id="UP000634136">
    <property type="component" value="Unassembled WGS sequence"/>
</dbReference>
<organism evidence="1 2">
    <name type="scientific">Senna tora</name>
    <dbReference type="NCBI Taxonomy" id="362788"/>
    <lineage>
        <taxon>Eukaryota</taxon>
        <taxon>Viridiplantae</taxon>
        <taxon>Streptophyta</taxon>
        <taxon>Embryophyta</taxon>
        <taxon>Tracheophyta</taxon>
        <taxon>Spermatophyta</taxon>
        <taxon>Magnoliopsida</taxon>
        <taxon>eudicotyledons</taxon>
        <taxon>Gunneridae</taxon>
        <taxon>Pentapetalae</taxon>
        <taxon>rosids</taxon>
        <taxon>fabids</taxon>
        <taxon>Fabales</taxon>
        <taxon>Fabaceae</taxon>
        <taxon>Caesalpinioideae</taxon>
        <taxon>Cassia clade</taxon>
        <taxon>Senna</taxon>
    </lineage>
</organism>
<sequence length="87" mass="9661">MWWSGMDGHPSKIHGQGYEQYPILSVKLNAKVASFGADQLHIFPSLGYMSTLSHRTLKSLVLVIWEAAAWERFQLGLADCSLVVTLG</sequence>
<gene>
    <name evidence="1" type="ORF">G2W53_041240</name>
</gene>
<evidence type="ECO:0000313" key="1">
    <source>
        <dbReference type="EMBL" id="KAF7802129.1"/>
    </source>
</evidence>
<evidence type="ECO:0000313" key="2">
    <source>
        <dbReference type="Proteomes" id="UP000634136"/>
    </source>
</evidence>
<proteinExistence type="predicted"/>
<dbReference type="EMBL" id="JAAIUW010000013">
    <property type="protein sequence ID" value="KAF7802129.1"/>
    <property type="molecule type" value="Genomic_DNA"/>
</dbReference>
<name>A0A834W2Q1_9FABA</name>
<dbReference type="AlphaFoldDB" id="A0A834W2Q1"/>
<comment type="caution">
    <text evidence="1">The sequence shown here is derived from an EMBL/GenBank/DDBJ whole genome shotgun (WGS) entry which is preliminary data.</text>
</comment>
<accession>A0A834W2Q1</accession>
<keyword evidence="2" id="KW-1185">Reference proteome</keyword>
<reference evidence="1" key="1">
    <citation type="submission" date="2020-09" db="EMBL/GenBank/DDBJ databases">
        <title>Genome-Enabled Discovery of Anthraquinone Biosynthesis in Senna tora.</title>
        <authorList>
            <person name="Kang S.-H."/>
            <person name="Pandey R.P."/>
            <person name="Lee C.-M."/>
            <person name="Sim J.-S."/>
            <person name="Jeong J.-T."/>
            <person name="Choi B.-S."/>
            <person name="Jung M."/>
            <person name="Ginzburg D."/>
            <person name="Zhao K."/>
            <person name="Won S.Y."/>
            <person name="Oh T.-J."/>
            <person name="Yu Y."/>
            <person name="Kim N.-H."/>
            <person name="Lee O.R."/>
            <person name="Lee T.-H."/>
            <person name="Bashyal P."/>
            <person name="Kim T.-S."/>
            <person name="Lee W.-H."/>
            <person name="Kawkins C."/>
            <person name="Kim C.-K."/>
            <person name="Kim J.S."/>
            <person name="Ahn B.O."/>
            <person name="Rhee S.Y."/>
            <person name="Sohng J.K."/>
        </authorList>
    </citation>
    <scope>NUCLEOTIDE SEQUENCE</scope>
    <source>
        <tissue evidence="1">Leaf</tissue>
    </source>
</reference>
<protein>
    <submittedName>
        <fullName evidence="1">Uncharacterized protein</fullName>
    </submittedName>
</protein>